<evidence type="ECO:0000256" key="4">
    <source>
        <dbReference type="ARBA" id="ARBA00008593"/>
    </source>
</evidence>
<organism evidence="13 14">
    <name type="scientific">Cronartium quercuum f. sp. fusiforme G11</name>
    <dbReference type="NCBI Taxonomy" id="708437"/>
    <lineage>
        <taxon>Eukaryota</taxon>
        <taxon>Fungi</taxon>
        <taxon>Dikarya</taxon>
        <taxon>Basidiomycota</taxon>
        <taxon>Pucciniomycotina</taxon>
        <taxon>Pucciniomycetes</taxon>
        <taxon>Pucciniales</taxon>
        <taxon>Coleosporiaceae</taxon>
        <taxon>Cronartium</taxon>
    </lineage>
</organism>
<dbReference type="PANTHER" id="PTHR12271">
    <property type="entry name" value="POLY A POLYMERASE CID PAP -RELATED"/>
    <property type="match status" value="1"/>
</dbReference>
<feature type="region of interest" description="Disordered" evidence="10">
    <location>
        <begin position="1"/>
        <end position="56"/>
    </location>
</feature>
<keyword evidence="6" id="KW-0963">Cytoplasm</keyword>
<evidence type="ECO:0000256" key="1">
    <source>
        <dbReference type="ARBA" id="ARBA00001936"/>
    </source>
</evidence>
<comment type="subcellular location">
    <subcellularLocation>
        <location evidence="3">Cytoplasm</location>
    </subcellularLocation>
</comment>
<feature type="domain" description="Poly(A) RNA polymerase mitochondrial-like central palm" evidence="12">
    <location>
        <begin position="284"/>
        <end position="421"/>
    </location>
</feature>
<feature type="region of interest" description="Disordered" evidence="10">
    <location>
        <begin position="557"/>
        <end position="585"/>
    </location>
</feature>
<evidence type="ECO:0000256" key="7">
    <source>
        <dbReference type="ARBA" id="ARBA00022679"/>
    </source>
</evidence>
<evidence type="ECO:0000256" key="2">
    <source>
        <dbReference type="ARBA" id="ARBA00001946"/>
    </source>
</evidence>
<name>A0A9P6NU39_9BASI</name>
<reference evidence="13" key="1">
    <citation type="submission" date="2013-11" db="EMBL/GenBank/DDBJ databases">
        <title>Genome sequence of the fusiform rust pathogen reveals effectors for host alternation and coevolution with pine.</title>
        <authorList>
            <consortium name="DOE Joint Genome Institute"/>
            <person name="Smith K."/>
            <person name="Pendleton A."/>
            <person name="Kubisiak T."/>
            <person name="Anderson C."/>
            <person name="Salamov A."/>
            <person name="Aerts A."/>
            <person name="Riley R."/>
            <person name="Clum A."/>
            <person name="Lindquist E."/>
            <person name="Ence D."/>
            <person name="Campbell M."/>
            <person name="Kronenberg Z."/>
            <person name="Feau N."/>
            <person name="Dhillon B."/>
            <person name="Hamelin R."/>
            <person name="Burleigh J."/>
            <person name="Smith J."/>
            <person name="Yandell M."/>
            <person name="Nelson C."/>
            <person name="Grigoriev I."/>
            <person name="Davis J."/>
        </authorList>
    </citation>
    <scope>NUCLEOTIDE SEQUENCE</scope>
    <source>
        <strain evidence="13">G11</strain>
    </source>
</reference>
<feature type="compositionally biased region" description="Basic and acidic residues" evidence="10">
    <location>
        <begin position="41"/>
        <end position="50"/>
    </location>
</feature>
<evidence type="ECO:0000256" key="9">
    <source>
        <dbReference type="ARBA" id="ARBA00022842"/>
    </source>
</evidence>
<comment type="caution">
    <text evidence="13">The sequence shown here is derived from an EMBL/GenBank/DDBJ whole genome shotgun (WGS) entry which is preliminary data.</text>
</comment>
<dbReference type="Proteomes" id="UP000886653">
    <property type="component" value="Unassembled WGS sequence"/>
</dbReference>
<dbReference type="SUPFAM" id="SSF81631">
    <property type="entry name" value="PAP/OAS1 substrate-binding domain"/>
    <property type="match status" value="1"/>
</dbReference>
<dbReference type="Gene3D" id="3.30.460.10">
    <property type="entry name" value="Beta Polymerase, domain 2"/>
    <property type="match status" value="1"/>
</dbReference>
<gene>
    <name evidence="13" type="ORF">CROQUDRAFT_649648</name>
</gene>
<feature type="domain" description="PAP-associated" evidence="11">
    <location>
        <begin position="524"/>
        <end position="607"/>
    </location>
</feature>
<feature type="region of interest" description="Disordered" evidence="10">
    <location>
        <begin position="92"/>
        <end position="138"/>
    </location>
</feature>
<dbReference type="Pfam" id="PF22600">
    <property type="entry name" value="MTPAP-like_central"/>
    <property type="match status" value="1"/>
</dbReference>
<dbReference type="InterPro" id="IPR054708">
    <property type="entry name" value="MTPAP-like_central"/>
</dbReference>
<dbReference type="AlphaFoldDB" id="A0A9P6NU39"/>
<dbReference type="GO" id="GO:0046872">
    <property type="term" value="F:metal ion binding"/>
    <property type="evidence" value="ECO:0007669"/>
    <property type="project" value="UniProtKB-KW"/>
</dbReference>
<evidence type="ECO:0000256" key="10">
    <source>
        <dbReference type="SAM" id="MobiDB-lite"/>
    </source>
</evidence>
<evidence type="ECO:0000259" key="11">
    <source>
        <dbReference type="Pfam" id="PF03828"/>
    </source>
</evidence>
<dbReference type="InterPro" id="IPR043519">
    <property type="entry name" value="NT_sf"/>
</dbReference>
<dbReference type="InterPro" id="IPR002058">
    <property type="entry name" value="PAP_assoc"/>
</dbReference>
<sequence length="653" mass="70910">MSHDPIRTKTILSNPIHPSTQNSPIEPDSLPTFHFANRPSRSGDKHRQTSEHSPSVDLGSLALAYSLPGVHEAPAREGLSVRSVVGPMDGLRSHSFPTTGLSQGFPPSAKVESPSSGSPIDSGFMESNTSHRHPLKPRALLPPKLVDFPSRPYPVQMIPVNHDAHFHPLGSHPVKACSPALDPPNLHSPTRPPAPFGPFQHTAPVSDITGALLGPSSAVSQSRASVTKTWKASPPRLVRKGALVTEKIPPKPILDLLKRVSALTPCAPDGTHDIGKEIEVYAYVSLPTNAVLVARQNTITSISRALNHSRLTQQKLLLAVTAFGSTTFGLDSDTSDLDLCILDPSLPNGPRSHAETDGKRIYSMRTLATLLKQLGFCQIIPVQNATVPIVKFRSVDGSIFGDINANHTLGVHNSDLLLAYHKLAPGVFRPLGIAIKLWAKERGICDPAGANGPPSISAYSLVLLLVAYLQRVGMLPNLQKGVPRRRTVFTLQRRQAHRKPKPAEEHDTSYLENAPEGWVPREVSITELFVGFFKYYASFDFASLVVSIRNGAPCERRRVSSAESSNVEEGLDSDENRKRNKKARSLGPVGEPAYYTWDEPIAVEDPFVRTRNTCKNVGRVVAMKIIAELGRAQGILERGGGLGELCELRAAEM</sequence>
<comment type="cofactor">
    <cofactor evidence="1">
        <name>Mn(2+)</name>
        <dbReference type="ChEBI" id="CHEBI:29035"/>
    </cofactor>
</comment>
<dbReference type="Pfam" id="PF03828">
    <property type="entry name" value="PAP_assoc"/>
    <property type="match status" value="1"/>
</dbReference>
<dbReference type="SUPFAM" id="SSF81301">
    <property type="entry name" value="Nucleotidyltransferase"/>
    <property type="match status" value="1"/>
</dbReference>
<dbReference type="GO" id="GO:0005737">
    <property type="term" value="C:cytoplasm"/>
    <property type="evidence" value="ECO:0007669"/>
    <property type="project" value="UniProtKB-SubCell"/>
</dbReference>
<dbReference type="PANTHER" id="PTHR12271:SF40">
    <property type="entry name" value="POLY(A) RNA POLYMERASE GLD2"/>
    <property type="match status" value="1"/>
</dbReference>
<accession>A0A9P6NU39</accession>
<evidence type="ECO:0000313" key="13">
    <source>
        <dbReference type="EMBL" id="KAG0152278.1"/>
    </source>
</evidence>
<comment type="cofactor">
    <cofactor evidence="2">
        <name>Mg(2+)</name>
        <dbReference type="ChEBI" id="CHEBI:18420"/>
    </cofactor>
</comment>
<keyword evidence="8" id="KW-0479">Metal-binding</keyword>
<dbReference type="EMBL" id="MU167208">
    <property type="protein sequence ID" value="KAG0152278.1"/>
    <property type="molecule type" value="Genomic_DNA"/>
</dbReference>
<evidence type="ECO:0000256" key="5">
    <source>
        <dbReference type="ARBA" id="ARBA00012388"/>
    </source>
</evidence>
<evidence type="ECO:0000256" key="3">
    <source>
        <dbReference type="ARBA" id="ARBA00004496"/>
    </source>
</evidence>
<keyword evidence="9" id="KW-0460">Magnesium</keyword>
<keyword evidence="7" id="KW-0808">Transferase</keyword>
<feature type="compositionally biased region" description="Polar residues" evidence="10">
    <location>
        <begin position="10"/>
        <end position="24"/>
    </location>
</feature>
<protein>
    <recommendedName>
        <fullName evidence="5">polynucleotide adenylyltransferase</fullName>
        <ecNumber evidence="5">2.7.7.19</ecNumber>
    </recommendedName>
</protein>
<evidence type="ECO:0000259" key="12">
    <source>
        <dbReference type="Pfam" id="PF22600"/>
    </source>
</evidence>
<dbReference type="CDD" id="cd05402">
    <property type="entry name" value="NT_PAP_TUTase"/>
    <property type="match status" value="1"/>
</dbReference>
<dbReference type="GO" id="GO:0010605">
    <property type="term" value="P:negative regulation of macromolecule metabolic process"/>
    <property type="evidence" value="ECO:0007669"/>
    <property type="project" value="UniProtKB-ARBA"/>
</dbReference>
<dbReference type="Gene3D" id="1.10.1410.10">
    <property type="match status" value="1"/>
</dbReference>
<dbReference type="GO" id="GO:1990817">
    <property type="term" value="F:poly(A) RNA polymerase activity"/>
    <property type="evidence" value="ECO:0007669"/>
    <property type="project" value="UniProtKB-EC"/>
</dbReference>
<dbReference type="GO" id="GO:0031123">
    <property type="term" value="P:RNA 3'-end processing"/>
    <property type="evidence" value="ECO:0007669"/>
    <property type="project" value="TreeGrafter"/>
</dbReference>
<evidence type="ECO:0000313" key="14">
    <source>
        <dbReference type="Proteomes" id="UP000886653"/>
    </source>
</evidence>
<evidence type="ECO:0000256" key="6">
    <source>
        <dbReference type="ARBA" id="ARBA00022490"/>
    </source>
</evidence>
<keyword evidence="14" id="KW-1185">Reference proteome</keyword>
<dbReference type="EC" id="2.7.7.19" evidence="5"/>
<proteinExistence type="inferred from homology"/>
<comment type="similarity">
    <text evidence="4">Belongs to the DNA polymerase type-B-like family.</text>
</comment>
<evidence type="ECO:0000256" key="8">
    <source>
        <dbReference type="ARBA" id="ARBA00022723"/>
    </source>
</evidence>
<dbReference type="OrthoDB" id="2274644at2759"/>